<dbReference type="RefSeq" id="WP_167014030.1">
    <property type="nucleotide sequence ID" value="NZ_VWXF01000003.1"/>
</dbReference>
<sequence length="266" mass="29273">MDITHFNGQRDRAWAVNMINLEAGKLTSLATKIGAYHLKDGLTRLSFLKEVQQFIEKQFAIARTAKSSEALLEPFKALREESEHLQEQDRTLRLKIAKVYAQVEIVRDENKIVGYIITGVTLILGVFSIVAGLSLFATLHPVGMVAGAVLVIDGFNTISKEIVSSISGDKKYEGMVADEFISMAKFLGFSPKVGLATYKTISLAANTFNVFGLLKKKGTFSLFRHVPRDFYRNADKMSSSMLTIKVVGFGLEAKAIIGVISASVEE</sequence>
<feature type="transmembrane region" description="Helical" evidence="1">
    <location>
        <begin position="112"/>
        <end position="137"/>
    </location>
</feature>
<dbReference type="InterPro" id="IPR025320">
    <property type="entry name" value="DUF4225"/>
</dbReference>
<proteinExistence type="predicted"/>
<gene>
    <name evidence="2" type="ORF">F3J40_09380</name>
</gene>
<dbReference type="Pfam" id="PF13988">
    <property type="entry name" value="DUF4225"/>
    <property type="match status" value="1"/>
</dbReference>
<keyword evidence="3" id="KW-1185">Reference proteome</keyword>
<protein>
    <submittedName>
        <fullName evidence="2">DUF4225 domain-containing protein</fullName>
    </submittedName>
</protein>
<evidence type="ECO:0000313" key="2">
    <source>
        <dbReference type="EMBL" id="NIF21805.1"/>
    </source>
</evidence>
<evidence type="ECO:0000313" key="3">
    <source>
        <dbReference type="Proteomes" id="UP001515683"/>
    </source>
</evidence>
<keyword evidence="1" id="KW-0812">Transmembrane</keyword>
<name>A0ABX0RF04_9GAMM</name>
<organism evidence="2 3">
    <name type="scientific">Candidatus Pantoea multigeneris</name>
    <dbReference type="NCBI Taxonomy" id="2608357"/>
    <lineage>
        <taxon>Bacteria</taxon>
        <taxon>Pseudomonadati</taxon>
        <taxon>Pseudomonadota</taxon>
        <taxon>Gammaproteobacteria</taxon>
        <taxon>Enterobacterales</taxon>
        <taxon>Erwiniaceae</taxon>
        <taxon>Pantoea</taxon>
    </lineage>
</organism>
<comment type="caution">
    <text evidence="2">The sequence shown here is derived from an EMBL/GenBank/DDBJ whole genome shotgun (WGS) entry which is preliminary data.</text>
</comment>
<evidence type="ECO:0000256" key="1">
    <source>
        <dbReference type="SAM" id="Phobius"/>
    </source>
</evidence>
<accession>A0ABX0RF04</accession>
<reference evidence="2 3" key="1">
    <citation type="journal article" date="2019" name="bioRxiv">
        <title>Bacteria contribute to plant secondary compound degradation in a generalist herbivore system.</title>
        <authorList>
            <person name="Francoeur C.B."/>
            <person name="Khadempour L."/>
            <person name="Moreira-Soto R.D."/>
            <person name="Gotting K."/>
            <person name="Book A.J."/>
            <person name="Pinto-Tomas A.A."/>
            <person name="Keefover-Ring K."/>
            <person name="Currie C.R."/>
        </authorList>
    </citation>
    <scope>NUCLEOTIDE SEQUENCE [LARGE SCALE GENOMIC DNA]</scope>
    <source>
        <strain evidence="2">Acro-835</strain>
    </source>
</reference>
<keyword evidence="1" id="KW-0472">Membrane</keyword>
<dbReference type="Proteomes" id="UP001515683">
    <property type="component" value="Unassembled WGS sequence"/>
</dbReference>
<keyword evidence="1" id="KW-1133">Transmembrane helix</keyword>
<dbReference type="EMBL" id="VWXF01000003">
    <property type="protein sequence ID" value="NIF21805.1"/>
    <property type="molecule type" value="Genomic_DNA"/>
</dbReference>